<evidence type="ECO:0000256" key="1">
    <source>
        <dbReference type="SAM" id="MobiDB-lite"/>
    </source>
</evidence>
<reference evidence="2 3" key="1">
    <citation type="submission" date="2020-05" db="EMBL/GenBank/DDBJ databases">
        <title>DNA-SIP metagenomic assembled genomes.</title>
        <authorList>
            <person name="Yu J."/>
        </authorList>
    </citation>
    <scope>NUCLEOTIDE SEQUENCE [LARGE SCALE GENOMIC DNA]</scope>
    <source>
        <strain evidence="2">Bin5.27</strain>
    </source>
</reference>
<feature type="non-terminal residue" evidence="2">
    <location>
        <position position="69"/>
    </location>
</feature>
<feature type="region of interest" description="Disordered" evidence="1">
    <location>
        <begin position="1"/>
        <end position="30"/>
    </location>
</feature>
<evidence type="ECO:0000313" key="3">
    <source>
        <dbReference type="Proteomes" id="UP000574690"/>
    </source>
</evidence>
<comment type="caution">
    <text evidence="2">The sequence shown here is derived from an EMBL/GenBank/DDBJ whole genome shotgun (WGS) entry which is preliminary data.</text>
</comment>
<evidence type="ECO:0000313" key="2">
    <source>
        <dbReference type="EMBL" id="NUQ90080.1"/>
    </source>
</evidence>
<sequence length="69" mass="7748">MAHGPSPFGVPQQAGQGNQHEPGFDWDEYDERARMNAPTVRLSEEERAQLALDATRSPEEEMEAHLESI</sequence>
<dbReference type="AlphaFoldDB" id="A0A850CDR2"/>
<dbReference type="EMBL" id="JABFXE010000703">
    <property type="protein sequence ID" value="NUQ90080.1"/>
    <property type="molecule type" value="Genomic_DNA"/>
</dbReference>
<gene>
    <name evidence="2" type="ORF">HOQ43_16660</name>
</gene>
<protein>
    <submittedName>
        <fullName evidence="2">Uncharacterized protein</fullName>
    </submittedName>
</protein>
<dbReference type="Proteomes" id="UP000574690">
    <property type="component" value="Unassembled WGS sequence"/>
</dbReference>
<name>A0A850CDR2_9ACTN</name>
<proteinExistence type="predicted"/>
<organism evidence="2 3">
    <name type="scientific">Glycomyces artemisiae</name>
    <dbReference type="NCBI Taxonomy" id="1076443"/>
    <lineage>
        <taxon>Bacteria</taxon>
        <taxon>Bacillati</taxon>
        <taxon>Actinomycetota</taxon>
        <taxon>Actinomycetes</taxon>
        <taxon>Glycomycetales</taxon>
        <taxon>Glycomycetaceae</taxon>
        <taxon>Glycomyces</taxon>
    </lineage>
</organism>
<accession>A0A850CDR2</accession>